<dbReference type="InterPro" id="IPR000292">
    <property type="entry name" value="For/NO2_transpt"/>
</dbReference>
<feature type="transmembrane region" description="Helical" evidence="6">
    <location>
        <begin position="197"/>
        <end position="217"/>
    </location>
</feature>
<dbReference type="PANTHER" id="PTHR30520">
    <property type="entry name" value="FORMATE TRANSPORTER-RELATED"/>
    <property type="match status" value="1"/>
</dbReference>
<organism evidence="7 8">
    <name type="scientific">Corynebacterium glucuronolyticum</name>
    <dbReference type="NCBI Taxonomy" id="39791"/>
    <lineage>
        <taxon>Bacteria</taxon>
        <taxon>Bacillati</taxon>
        <taxon>Actinomycetota</taxon>
        <taxon>Actinomycetes</taxon>
        <taxon>Mycobacteriales</taxon>
        <taxon>Corynebacteriaceae</taxon>
        <taxon>Corynebacterium</taxon>
    </lineage>
</organism>
<dbReference type="GO" id="GO:0005886">
    <property type="term" value="C:plasma membrane"/>
    <property type="evidence" value="ECO:0007669"/>
    <property type="project" value="TreeGrafter"/>
</dbReference>
<dbReference type="AlphaFoldDB" id="A0A7T4EED6"/>
<dbReference type="EMBL" id="CP066007">
    <property type="protein sequence ID" value="QQB45832.1"/>
    <property type="molecule type" value="Genomic_DNA"/>
</dbReference>
<feature type="transmembrane region" description="Helical" evidence="6">
    <location>
        <begin position="258"/>
        <end position="279"/>
    </location>
</feature>
<protein>
    <submittedName>
        <fullName evidence="7">Formate transporter FocA</fullName>
    </submittedName>
</protein>
<dbReference type="Pfam" id="PF01226">
    <property type="entry name" value="Form_Nir_trans"/>
    <property type="match status" value="1"/>
</dbReference>
<keyword evidence="2 6" id="KW-0812">Transmembrane</keyword>
<evidence type="ECO:0000256" key="1">
    <source>
        <dbReference type="ARBA" id="ARBA00004141"/>
    </source>
</evidence>
<keyword evidence="3 6" id="KW-1133">Transmembrane helix</keyword>
<proteinExistence type="inferred from homology"/>
<evidence type="ECO:0000256" key="2">
    <source>
        <dbReference type="ARBA" id="ARBA00022692"/>
    </source>
</evidence>
<keyword evidence="4 6" id="KW-0472">Membrane</keyword>
<feature type="transmembrane region" description="Helical" evidence="6">
    <location>
        <begin position="36"/>
        <end position="57"/>
    </location>
</feature>
<evidence type="ECO:0000256" key="6">
    <source>
        <dbReference type="SAM" id="Phobius"/>
    </source>
</evidence>
<evidence type="ECO:0000256" key="5">
    <source>
        <dbReference type="ARBA" id="ARBA00049660"/>
    </source>
</evidence>
<comment type="similarity">
    <text evidence="5">Belongs to the FNT transporter (TC 1.A.16) family.</text>
</comment>
<dbReference type="PANTHER" id="PTHR30520:SF6">
    <property type="entry name" value="FORMATE_NITRATE FAMILY TRANSPORTER (EUROFUNG)"/>
    <property type="match status" value="1"/>
</dbReference>
<comment type="subcellular location">
    <subcellularLocation>
        <location evidence="1">Membrane</location>
        <topology evidence="1">Multi-pass membrane protein</topology>
    </subcellularLocation>
</comment>
<gene>
    <name evidence="7" type="ORF">I6I10_10155</name>
</gene>
<dbReference type="Proteomes" id="UP000596145">
    <property type="component" value="Chromosome"/>
</dbReference>
<name>A0A7T4EED6_9CORY</name>
<dbReference type="InterPro" id="IPR024002">
    <property type="entry name" value="For/NO2_transpt_CS"/>
</dbReference>
<evidence type="ECO:0000256" key="3">
    <source>
        <dbReference type="ARBA" id="ARBA00022989"/>
    </source>
</evidence>
<dbReference type="PROSITE" id="PS01005">
    <property type="entry name" value="FORMATE_NITRITE_TP_1"/>
    <property type="match status" value="1"/>
</dbReference>
<sequence length="294" mass="30782">MEESEYQVSDYVSAVAPPQIIDVAQKGLKGKASKGLGTIFISAMFAGAMIALGFVFFTTVNTGMGDVPFGIKKLLGGFVFSCGLGMVVLTGADLFTSTSMTTLLAIENKLSPSRLLTHWLVVYCGNFVGALLVVFGLYGAGTAQQADGAWGAVIVSTATAKVNHGWFEALLLGIFCNVMVCLAVWLSFAGRSLTDKIVAVTLPIALFVGSGFEHSVANMFMIPFGLLLKAQGNPDIIAATNGLDLSNLTMGGFLWDNLLPVTIGNIIGGSIVALGMLAMNPNRPSLKAEKEAAK</sequence>
<dbReference type="Gene3D" id="1.20.1080.10">
    <property type="entry name" value="Glycerol uptake facilitator protein"/>
    <property type="match status" value="1"/>
</dbReference>
<reference evidence="7 8" key="1">
    <citation type="submission" date="2020-12" db="EMBL/GenBank/DDBJ databases">
        <title>FDA dAtabase for Regulatory Grade micrObial Sequences (FDA-ARGOS): Supporting development and validation of Infectious Disease Dx tests.</title>
        <authorList>
            <person name="Sproer C."/>
            <person name="Gronow S."/>
            <person name="Severitt S."/>
            <person name="Schroder I."/>
            <person name="Tallon L."/>
            <person name="Sadzewicz L."/>
            <person name="Zhao X."/>
            <person name="Boylan J."/>
            <person name="Ott S."/>
            <person name="Bowen H."/>
            <person name="Vavikolanu K."/>
            <person name="Mehta A."/>
            <person name="Aluvathingal J."/>
            <person name="Nadendla S."/>
            <person name="Lowell S."/>
            <person name="Myers T."/>
            <person name="Yan Y."/>
            <person name="Sichtig H."/>
        </authorList>
    </citation>
    <scope>NUCLEOTIDE SEQUENCE [LARGE SCALE GENOMIC DNA]</scope>
    <source>
        <strain evidence="7 8">FDAARGOS_1053</strain>
    </source>
</reference>
<evidence type="ECO:0000313" key="8">
    <source>
        <dbReference type="Proteomes" id="UP000596145"/>
    </source>
</evidence>
<feature type="transmembrane region" description="Helical" evidence="6">
    <location>
        <begin position="169"/>
        <end position="190"/>
    </location>
</feature>
<feature type="transmembrane region" description="Helical" evidence="6">
    <location>
        <begin position="116"/>
        <end position="138"/>
    </location>
</feature>
<evidence type="ECO:0000313" key="7">
    <source>
        <dbReference type="EMBL" id="QQB45832.1"/>
    </source>
</evidence>
<evidence type="ECO:0000256" key="4">
    <source>
        <dbReference type="ARBA" id="ARBA00023136"/>
    </source>
</evidence>
<dbReference type="InterPro" id="IPR023271">
    <property type="entry name" value="Aquaporin-like"/>
</dbReference>
<dbReference type="PROSITE" id="PS01006">
    <property type="entry name" value="FORMATE_NITRITE_TP_2"/>
    <property type="match status" value="1"/>
</dbReference>
<accession>A0A7T4EED6</accession>
<feature type="transmembrane region" description="Helical" evidence="6">
    <location>
        <begin position="77"/>
        <end position="95"/>
    </location>
</feature>
<dbReference type="GO" id="GO:0015499">
    <property type="term" value="F:formate transmembrane transporter activity"/>
    <property type="evidence" value="ECO:0007669"/>
    <property type="project" value="TreeGrafter"/>
</dbReference>
<dbReference type="OrthoDB" id="9786493at2"/>